<dbReference type="PROSITE" id="PS50011">
    <property type="entry name" value="PROTEIN_KINASE_DOM"/>
    <property type="match status" value="1"/>
</dbReference>
<dbReference type="Gene3D" id="1.10.510.10">
    <property type="entry name" value="Transferase(Phosphotransferase) domain 1"/>
    <property type="match status" value="1"/>
</dbReference>
<dbReference type="InterPro" id="IPR051681">
    <property type="entry name" value="Ser/Thr_Kinases-Pseudokinases"/>
</dbReference>
<dbReference type="GO" id="GO:0004674">
    <property type="term" value="F:protein serine/threonine kinase activity"/>
    <property type="evidence" value="ECO:0007669"/>
    <property type="project" value="TreeGrafter"/>
</dbReference>
<dbReference type="PROSITE" id="PS00108">
    <property type="entry name" value="PROTEIN_KINASE_ST"/>
    <property type="match status" value="1"/>
</dbReference>
<sequence>MDPDQPVSRTSRPSSTPSTYYTAHSIRAYFSGSQTEAPPPPPFPVIQFQHIPGLGSLGETPSLIEPDPSGQSAVIRSPATLLQVQRRPLVDYAPIGNLSNFQINGTSHEQEPRSTKLAGVGSLLSNPITTSIAQENHRTMVGETSGGTDLVQSSQMTSLDVYQRLVKHGCKDLTQLIDPKKYSSCRVAEGAFGDVWKGELEDGTPVAVKVLRFALVADNGGKNLKRMVREIYTWSKLDHENVHKLLGVTIMEGRLGMVSRWMPEGNLRDYLDRQTCLDRYELCVQIAQGVEYIHSKGMVHGDIKASNILVSSEGVLKLTDFDHSLITDCSLLFTATTRIGGGTPRWMAPELFEHESSHQRTKRTDIYALGMVINLRDYNI</sequence>
<dbReference type="GO" id="GO:0005524">
    <property type="term" value="F:ATP binding"/>
    <property type="evidence" value="ECO:0007669"/>
    <property type="project" value="InterPro"/>
</dbReference>
<comment type="caution">
    <text evidence="2">The sequence shown here is derived from an EMBL/GenBank/DDBJ whole genome shotgun (WGS) entry which is preliminary data.</text>
</comment>
<proteinExistence type="predicted"/>
<dbReference type="Pfam" id="PF07714">
    <property type="entry name" value="PK_Tyr_Ser-Thr"/>
    <property type="match status" value="1"/>
</dbReference>
<dbReference type="CDD" id="cd14014">
    <property type="entry name" value="STKc_PknB_like"/>
    <property type="match status" value="1"/>
</dbReference>
<dbReference type="InterPro" id="IPR008271">
    <property type="entry name" value="Ser/Thr_kinase_AS"/>
</dbReference>
<gene>
    <name evidence="2" type="ORF">RDB_LOCUS32703</name>
    <name evidence="3" type="ORF">RDB_LOCUS44065</name>
</gene>
<dbReference type="AlphaFoldDB" id="A0A8H2XVM0"/>
<dbReference type="InterPro" id="IPR001245">
    <property type="entry name" value="Ser-Thr/Tyr_kinase_cat_dom"/>
</dbReference>
<evidence type="ECO:0000313" key="3">
    <source>
        <dbReference type="EMBL" id="CAE6437114.1"/>
    </source>
</evidence>
<organism evidence="2 4">
    <name type="scientific">Rhizoctonia solani</name>
    <dbReference type="NCBI Taxonomy" id="456999"/>
    <lineage>
        <taxon>Eukaryota</taxon>
        <taxon>Fungi</taxon>
        <taxon>Dikarya</taxon>
        <taxon>Basidiomycota</taxon>
        <taxon>Agaricomycotina</taxon>
        <taxon>Agaricomycetes</taxon>
        <taxon>Cantharellales</taxon>
        <taxon>Ceratobasidiaceae</taxon>
        <taxon>Rhizoctonia</taxon>
    </lineage>
</organism>
<evidence type="ECO:0000313" key="4">
    <source>
        <dbReference type="Proteomes" id="UP000663861"/>
    </source>
</evidence>
<accession>A0A8H2XVM0</accession>
<dbReference type="EMBL" id="CAJMWY010000500">
    <property type="protein sequence ID" value="CAE6436232.1"/>
    <property type="molecule type" value="Genomic_DNA"/>
</dbReference>
<feature type="domain" description="Protein kinase" evidence="1">
    <location>
        <begin position="181"/>
        <end position="380"/>
    </location>
</feature>
<dbReference type="Proteomes" id="UP000663861">
    <property type="component" value="Unassembled WGS sequence"/>
</dbReference>
<protein>
    <recommendedName>
        <fullName evidence="1">Protein kinase domain-containing protein</fullName>
    </recommendedName>
</protein>
<dbReference type="InterPro" id="IPR000719">
    <property type="entry name" value="Prot_kinase_dom"/>
</dbReference>
<dbReference type="EMBL" id="CAJMWX010000871">
    <property type="protein sequence ID" value="CAE6437114.1"/>
    <property type="molecule type" value="Genomic_DNA"/>
</dbReference>
<name>A0A8H2XVM0_9AGAM</name>
<evidence type="ECO:0000259" key="1">
    <source>
        <dbReference type="PROSITE" id="PS50011"/>
    </source>
</evidence>
<dbReference type="SUPFAM" id="SSF56112">
    <property type="entry name" value="Protein kinase-like (PK-like)"/>
    <property type="match status" value="1"/>
</dbReference>
<dbReference type="Proteomes" id="UP000663888">
    <property type="component" value="Unassembled WGS sequence"/>
</dbReference>
<dbReference type="InterPro" id="IPR011009">
    <property type="entry name" value="Kinase-like_dom_sf"/>
</dbReference>
<reference evidence="2" key="1">
    <citation type="submission" date="2021-01" db="EMBL/GenBank/DDBJ databases">
        <authorList>
            <person name="Kaushik A."/>
        </authorList>
    </citation>
    <scope>NUCLEOTIDE SEQUENCE</scope>
    <source>
        <strain evidence="3">AG4-R118</strain>
        <strain evidence="2">AG4-RS23</strain>
    </source>
</reference>
<dbReference type="PANTHER" id="PTHR44329:SF140">
    <property type="entry name" value="INACTIVE PROTEIN TYROSINE KINASE PTKL"/>
    <property type="match status" value="1"/>
</dbReference>
<dbReference type="PANTHER" id="PTHR44329">
    <property type="entry name" value="SERINE/THREONINE-PROTEIN KINASE TNNI3K-RELATED"/>
    <property type="match status" value="1"/>
</dbReference>
<dbReference type="SMART" id="SM00220">
    <property type="entry name" value="S_TKc"/>
    <property type="match status" value="1"/>
</dbReference>
<evidence type="ECO:0000313" key="2">
    <source>
        <dbReference type="EMBL" id="CAE6436232.1"/>
    </source>
</evidence>